<protein>
    <recommendedName>
        <fullName evidence="3">F-box domain-containing protein</fullName>
    </recommendedName>
</protein>
<proteinExistence type="predicted"/>
<sequence>MTMPSLPAELHESILDIVHTFNAQPRFKTMASLALVCRGFRQHINRHRFKTVELCSVRDILPMYHLLASDSVWKDERDRLTAHVKAFEVDMWSSMKQLEVHPMLADDSSKLEYIFNNIFRACSQDDSSSVSLLFFWKVQIRRDDPYIGDALDWTNMSSGLQSTFRAFLRHPRLTRLVIYTLTNMPRDLLRASPVRDLQLTDITFAKETMASGCEGILSTYQLQHMSRIVTDHCVSLMEYVGMDAYDSTSPPAMTLFPRLKKLDSYVFDDESYEITVYFMRRSKNLQELALIIGNCSLPRTFQYNYFTNLNSIALHYTDPLCPLAPDYPGRVRNLIAPLSRCIPTVNRLEISAYITSTNNHAMDIESLFKGHDFSAIDDFLAEFSPPSLQIIEINLTVVGIEPQDRNTSANFSKQEGGDYVRSVCFTKLARMLPAFRVVVEVMTDL</sequence>
<comment type="caution">
    <text evidence="1">The sequence shown here is derived from an EMBL/GenBank/DDBJ whole genome shotgun (WGS) entry which is preliminary data.</text>
</comment>
<organism evidence="1 2">
    <name type="scientific">Pholiota conissans</name>
    <dbReference type="NCBI Taxonomy" id="109636"/>
    <lineage>
        <taxon>Eukaryota</taxon>
        <taxon>Fungi</taxon>
        <taxon>Dikarya</taxon>
        <taxon>Basidiomycota</taxon>
        <taxon>Agaricomycotina</taxon>
        <taxon>Agaricomycetes</taxon>
        <taxon>Agaricomycetidae</taxon>
        <taxon>Agaricales</taxon>
        <taxon>Agaricineae</taxon>
        <taxon>Strophariaceae</taxon>
        <taxon>Pholiota</taxon>
    </lineage>
</organism>
<name>A0A9P5YST3_9AGAR</name>
<dbReference type="AlphaFoldDB" id="A0A9P5YST3"/>
<evidence type="ECO:0000313" key="2">
    <source>
        <dbReference type="Proteomes" id="UP000807469"/>
    </source>
</evidence>
<evidence type="ECO:0008006" key="3">
    <source>
        <dbReference type="Google" id="ProtNLM"/>
    </source>
</evidence>
<reference evidence="1" key="1">
    <citation type="submission" date="2020-11" db="EMBL/GenBank/DDBJ databases">
        <authorList>
            <consortium name="DOE Joint Genome Institute"/>
            <person name="Ahrendt S."/>
            <person name="Riley R."/>
            <person name="Andreopoulos W."/>
            <person name="Labutti K."/>
            <person name="Pangilinan J."/>
            <person name="Ruiz-Duenas F.J."/>
            <person name="Barrasa J.M."/>
            <person name="Sanchez-Garcia M."/>
            <person name="Camarero S."/>
            <person name="Miyauchi S."/>
            <person name="Serrano A."/>
            <person name="Linde D."/>
            <person name="Babiker R."/>
            <person name="Drula E."/>
            <person name="Ayuso-Fernandez I."/>
            <person name="Pacheco R."/>
            <person name="Padilla G."/>
            <person name="Ferreira P."/>
            <person name="Barriuso J."/>
            <person name="Kellner H."/>
            <person name="Castanera R."/>
            <person name="Alfaro M."/>
            <person name="Ramirez L."/>
            <person name="Pisabarro A.G."/>
            <person name="Kuo A."/>
            <person name="Tritt A."/>
            <person name="Lipzen A."/>
            <person name="He G."/>
            <person name="Yan M."/>
            <person name="Ng V."/>
            <person name="Cullen D."/>
            <person name="Martin F."/>
            <person name="Rosso M.-N."/>
            <person name="Henrissat B."/>
            <person name="Hibbett D."/>
            <person name="Martinez A.T."/>
            <person name="Grigoriev I.V."/>
        </authorList>
    </citation>
    <scope>NUCLEOTIDE SEQUENCE</scope>
    <source>
        <strain evidence="1">CIRM-BRFM 674</strain>
    </source>
</reference>
<dbReference type="Proteomes" id="UP000807469">
    <property type="component" value="Unassembled WGS sequence"/>
</dbReference>
<accession>A0A9P5YST3</accession>
<gene>
    <name evidence="1" type="ORF">BDN70DRAFT_936587</name>
</gene>
<evidence type="ECO:0000313" key="1">
    <source>
        <dbReference type="EMBL" id="KAF9474506.1"/>
    </source>
</evidence>
<keyword evidence="2" id="KW-1185">Reference proteome</keyword>
<dbReference type="EMBL" id="MU155375">
    <property type="protein sequence ID" value="KAF9474506.1"/>
    <property type="molecule type" value="Genomic_DNA"/>
</dbReference>